<dbReference type="InterPro" id="IPR051551">
    <property type="entry name" value="Autotransporter_adhesion"/>
</dbReference>
<organism evidence="3 4">
    <name type="scientific">Pseudomonas machongensis</name>
    <dbReference type="NCBI Taxonomy" id="3110229"/>
    <lineage>
        <taxon>Bacteria</taxon>
        <taxon>Pseudomonadati</taxon>
        <taxon>Pseudomonadota</taxon>
        <taxon>Gammaproteobacteria</taxon>
        <taxon>Pseudomonadales</taxon>
        <taxon>Pseudomonadaceae</taxon>
        <taxon>Pseudomonas</taxon>
    </lineage>
</organism>
<evidence type="ECO:0000256" key="1">
    <source>
        <dbReference type="ARBA" id="ARBA00022729"/>
    </source>
</evidence>
<comment type="caution">
    <text evidence="3">The sequence shown here is derived from an EMBL/GenBank/DDBJ whole genome shotgun (WGS) entry which is preliminary data.</text>
</comment>
<dbReference type="InterPro" id="IPR011050">
    <property type="entry name" value="Pectin_lyase_fold/virulence"/>
</dbReference>
<dbReference type="Proteomes" id="UP001302573">
    <property type="component" value="Unassembled WGS sequence"/>
</dbReference>
<name>A0ABU5VAN8_9PSED</name>
<proteinExistence type="predicted"/>
<dbReference type="InterPro" id="IPR039448">
    <property type="entry name" value="Beta_helix"/>
</dbReference>
<dbReference type="SMART" id="SM00869">
    <property type="entry name" value="Autotransporter"/>
    <property type="match status" value="1"/>
</dbReference>
<dbReference type="Gene3D" id="2.40.128.130">
    <property type="entry name" value="Autotransporter beta-domain"/>
    <property type="match status" value="1"/>
</dbReference>
<protein>
    <submittedName>
        <fullName evidence="3">Autotransporter outer membrane beta-barrel domain-containing protein</fullName>
    </submittedName>
</protein>
<evidence type="ECO:0000313" key="3">
    <source>
        <dbReference type="EMBL" id="MEA5670429.1"/>
    </source>
</evidence>
<dbReference type="PRINTS" id="PR01484">
    <property type="entry name" value="PRTACTNFAMLY"/>
</dbReference>
<keyword evidence="4" id="KW-1185">Reference proteome</keyword>
<accession>A0ABU5VAN8</accession>
<dbReference type="SUPFAM" id="SSF51126">
    <property type="entry name" value="Pectin lyase-like"/>
    <property type="match status" value="2"/>
</dbReference>
<reference evidence="3 4" key="1">
    <citation type="submission" date="2023-12" db="EMBL/GenBank/DDBJ databases">
        <title>Pseudomonas machongensis sp. nov., isolated from wilted pepper plants (Capsicum annuum).</title>
        <authorList>
            <person name="Qiu M."/>
            <person name="Li Y."/>
            <person name="Liu Q."/>
            <person name="Zhang X."/>
            <person name="Huang Y."/>
            <person name="Guo R."/>
            <person name="Hu M."/>
            <person name="Zhou J."/>
            <person name="Zhou X."/>
        </authorList>
    </citation>
    <scope>NUCLEOTIDE SEQUENCE [LARGE SCALE GENOMIC DNA]</scope>
    <source>
        <strain evidence="3 4">MH2</strain>
    </source>
</reference>
<dbReference type="InterPro" id="IPR005546">
    <property type="entry name" value="Autotransporte_beta"/>
</dbReference>
<dbReference type="Pfam" id="PF13229">
    <property type="entry name" value="Beta_helix"/>
    <property type="match status" value="1"/>
</dbReference>
<feature type="domain" description="Autotransporter" evidence="2">
    <location>
        <begin position="581"/>
        <end position="849"/>
    </location>
</feature>
<sequence length="849" mass="87906">MFISGQSVVSFAAELFPGESATVAAGSPAERWILRAATLTVEPSGQTLGIQANPGSSILLQGATVSGGALTAVLVSESEGVIRDSNITSTNNTGVSVTRGVDPTVRGGVVLIENSSITAAGRGLNVSGGSTATVIGSTIDAQGAVGPSVAGSGLGVSLVGGEALLTDTRITGSNWGAGLFANTVANGTPRLVLDHSDLVSGTGSAIVVSNLSSNAMQAQIEILNGTTLTSANGTLIEVGFATDPADQVAQANILIQASTLSGDIQVADSAVADLSMKNGTVLNGTLNNLRSIQLDASSLYGTVNEPAASTSTMNMVAGSVMSGNVNNIDSLRMDGSTLSGNVTSLPGSATTVALVNGSSLTGSVSHAAALSLDNSRMAGELIQDTNSSGTLSLTNGSQLIGTVTNASRTSINARSRFDMVNDSSVGALSLQDGLVNLRGGNGDYRILTASSLDGTGTFVLGTDLARQQNDLVNIEGMANGSFGLDIVNTGIEPVVGDSAQRVVHTEGGAAQFTLVGLTGLADMGAYSYELERRADDWYLVQASTPIISPSAQVAIAVFSAAPTVWYGEMSTLRSRMGELRQGYGQGGFWARTYGNKYNVSAADQVSYQQTQQGVSFGVDTALPADSGKWLLGIMGGYSNSQLNMRLGSNGRVDSYYVGLYSTWLSDSGYYLDAAIKANRFDNKADVRMSNGAKADGDYSNYGVGATVEVGKHFKLDDGWFVEPYLQASALWIEGEHYSLDNGLEADSNRADSLLGKVGTHVGRTFPLKDSGFIQPYLKLAAAREFARNNDVTINRTRFHDDLSGGRGEIGAGIIAQVSEVLQLHGNIDYSNGKNIEQPWGVNLGVQFAW</sequence>
<dbReference type="InterPro" id="IPR004899">
    <property type="entry name" value="Pertactin_central"/>
</dbReference>
<dbReference type="Gene3D" id="2.160.20.20">
    <property type="match status" value="2"/>
</dbReference>
<gene>
    <name evidence="3" type="ORF">VA602_03645</name>
</gene>
<evidence type="ECO:0000259" key="2">
    <source>
        <dbReference type="PROSITE" id="PS51208"/>
    </source>
</evidence>
<dbReference type="Pfam" id="PF03212">
    <property type="entry name" value="Pertactin"/>
    <property type="match status" value="1"/>
</dbReference>
<dbReference type="PROSITE" id="PS51208">
    <property type="entry name" value="AUTOTRANSPORTER"/>
    <property type="match status" value="1"/>
</dbReference>
<evidence type="ECO:0000313" key="4">
    <source>
        <dbReference type="Proteomes" id="UP001302573"/>
    </source>
</evidence>
<dbReference type="EMBL" id="JAYFUI010000053">
    <property type="protein sequence ID" value="MEA5670429.1"/>
    <property type="molecule type" value="Genomic_DNA"/>
</dbReference>
<dbReference type="PANTHER" id="PTHR35037:SF7">
    <property type="entry name" value="AUTOTRANSPORTER"/>
    <property type="match status" value="1"/>
</dbReference>
<dbReference type="CDD" id="cd01343">
    <property type="entry name" value="PL1_Passenger_AT"/>
    <property type="match status" value="1"/>
</dbReference>
<keyword evidence="1" id="KW-0732">Signal</keyword>
<dbReference type="SUPFAM" id="SSF103515">
    <property type="entry name" value="Autotransporter"/>
    <property type="match status" value="1"/>
</dbReference>
<dbReference type="Pfam" id="PF03797">
    <property type="entry name" value="Autotransporter"/>
    <property type="match status" value="1"/>
</dbReference>
<dbReference type="InterPro" id="IPR036709">
    <property type="entry name" value="Autotransporte_beta_dom_sf"/>
</dbReference>
<dbReference type="InterPro" id="IPR003991">
    <property type="entry name" value="Pertactin_virulence_factor"/>
</dbReference>
<dbReference type="RefSeq" id="WP_323452497.1">
    <property type="nucleotide sequence ID" value="NZ_JAYFUI010000053.1"/>
</dbReference>
<dbReference type="InterPro" id="IPR012332">
    <property type="entry name" value="Autotransporter_pectin_lyase_C"/>
</dbReference>
<dbReference type="InterPro" id="IPR006315">
    <property type="entry name" value="OM_autotransptr_brl_dom"/>
</dbReference>
<dbReference type="NCBIfam" id="TIGR01414">
    <property type="entry name" value="autotrans_barl"/>
    <property type="match status" value="1"/>
</dbReference>
<dbReference type="PANTHER" id="PTHR35037">
    <property type="entry name" value="C-TERMINAL REGION OF AIDA-LIKE PROTEIN"/>
    <property type="match status" value="1"/>
</dbReference>